<gene>
    <name evidence="1" type="ORF">EH243_07585</name>
</gene>
<evidence type="ECO:0008006" key="3">
    <source>
        <dbReference type="Google" id="ProtNLM"/>
    </source>
</evidence>
<proteinExistence type="predicted"/>
<comment type="caution">
    <text evidence="1">The sequence shown here is derived from an EMBL/GenBank/DDBJ whole genome shotgun (WGS) entry which is preliminary data.</text>
</comment>
<keyword evidence="2" id="KW-1185">Reference proteome</keyword>
<evidence type="ECO:0000313" key="1">
    <source>
        <dbReference type="EMBL" id="RTE66448.1"/>
    </source>
</evidence>
<dbReference type="Proteomes" id="UP000283087">
    <property type="component" value="Unassembled WGS sequence"/>
</dbReference>
<accession>A0A430KSK8</accession>
<dbReference type="AlphaFoldDB" id="A0A430KSK8"/>
<dbReference type="InterPro" id="IPR014987">
    <property type="entry name" value="UPF_YfcL"/>
</dbReference>
<dbReference type="EMBL" id="RQXW01000005">
    <property type="protein sequence ID" value="RTE66448.1"/>
    <property type="molecule type" value="Genomic_DNA"/>
</dbReference>
<dbReference type="RefSeq" id="WP_126158047.1">
    <property type="nucleotide sequence ID" value="NZ_RQXW01000005.1"/>
</dbReference>
<dbReference type="OrthoDB" id="6120956at2"/>
<reference evidence="1 2" key="1">
    <citation type="submission" date="2018-11" db="EMBL/GenBank/DDBJ databases">
        <title>The draft genome sequence of Amphritea opalescens ANRC-JH13T.</title>
        <authorList>
            <person name="Fang Z."/>
            <person name="Zhang Y."/>
            <person name="Han X."/>
        </authorList>
    </citation>
    <scope>NUCLEOTIDE SEQUENCE [LARGE SCALE GENOMIC DNA]</scope>
    <source>
        <strain evidence="1 2">ANRC-JH13</strain>
    </source>
</reference>
<organism evidence="1 2">
    <name type="scientific">Amphritea opalescens</name>
    <dbReference type="NCBI Taxonomy" id="2490544"/>
    <lineage>
        <taxon>Bacteria</taxon>
        <taxon>Pseudomonadati</taxon>
        <taxon>Pseudomonadota</taxon>
        <taxon>Gammaproteobacteria</taxon>
        <taxon>Oceanospirillales</taxon>
        <taxon>Oceanospirillaceae</taxon>
        <taxon>Amphritea</taxon>
    </lineage>
</organism>
<name>A0A430KSK8_9GAMM</name>
<sequence>MTAYEQQAESMYNQLIAMETDAEPNQLFLCSYLLGHISLVSAEQGDTALQFRQQLEHSLESAFKVDQLSEQDINDIRSLWQQLSETAA</sequence>
<evidence type="ECO:0000313" key="2">
    <source>
        <dbReference type="Proteomes" id="UP000283087"/>
    </source>
</evidence>
<dbReference type="Pfam" id="PF08891">
    <property type="entry name" value="YfcL"/>
    <property type="match status" value="1"/>
</dbReference>
<protein>
    <recommendedName>
        <fullName evidence="3">YfcL family protein</fullName>
    </recommendedName>
</protein>